<evidence type="ECO:0000256" key="1">
    <source>
        <dbReference type="SAM" id="MobiDB-lite"/>
    </source>
</evidence>
<dbReference type="EMBL" id="JAULSR010000003">
    <property type="protein sequence ID" value="KAK0625426.1"/>
    <property type="molecule type" value="Genomic_DNA"/>
</dbReference>
<accession>A0AA39X1B8</accession>
<feature type="region of interest" description="Disordered" evidence="1">
    <location>
        <begin position="301"/>
        <end position="364"/>
    </location>
</feature>
<feature type="compositionally biased region" description="Acidic residues" evidence="1">
    <location>
        <begin position="201"/>
        <end position="217"/>
    </location>
</feature>
<gene>
    <name evidence="2" type="ORF">B0T17DRAFT_273058</name>
</gene>
<feature type="compositionally biased region" description="Low complexity" evidence="1">
    <location>
        <begin position="341"/>
        <end position="352"/>
    </location>
</feature>
<feature type="compositionally biased region" description="Basic and acidic residues" evidence="1">
    <location>
        <begin position="121"/>
        <end position="132"/>
    </location>
</feature>
<feature type="compositionally biased region" description="Basic residues" evidence="1">
    <location>
        <begin position="29"/>
        <end position="50"/>
    </location>
</feature>
<dbReference type="Proteomes" id="UP001174934">
    <property type="component" value="Unassembled WGS sequence"/>
</dbReference>
<protein>
    <submittedName>
        <fullName evidence="2">Uncharacterized protein</fullName>
    </submittedName>
</protein>
<feature type="compositionally biased region" description="Basic and acidic residues" evidence="1">
    <location>
        <begin position="141"/>
        <end position="154"/>
    </location>
</feature>
<comment type="caution">
    <text evidence="2">The sequence shown here is derived from an EMBL/GenBank/DDBJ whole genome shotgun (WGS) entry which is preliminary data.</text>
</comment>
<feature type="region of interest" description="Disordered" evidence="1">
    <location>
        <begin position="1"/>
        <end position="63"/>
    </location>
</feature>
<dbReference type="AlphaFoldDB" id="A0AA39X1B8"/>
<evidence type="ECO:0000313" key="2">
    <source>
        <dbReference type="EMBL" id="KAK0625426.1"/>
    </source>
</evidence>
<sequence length="404" mass="45240">MSTRKRRATSPLASSKTPREEQLESPAAKRAKRSRSHRKKHRHPKVSHKNNKNDENINSAENNYAAAYDEEPIVLEDWFPCSPGLVAKTQPEHQPETEPELPTSATNPSPFVVNAANGDENPFKLHKDKDVEPADAGQSAKPRERMEQWQDLKSPKPRKSSTKRLLFGAQQPTSPVQAPEAETSEIEMNGADENNGVNDNDNNDESEGDDKNDENEEASSVAGDSQEAPNDMHPIQQQLASLDEKLTVYPDLFGKEMRSIRRSITALEGRRQCDEARAALRFDILFNTLKKVSQDVNYLRLRGKDNNNNPGSSAPVAASPDHTATPLTDKARRAKMKKEGATATATANNETNSPRREKSQRKKTMEQCLKLYTEHMNKAENLEDVRKTGKLCVQYAEDLFKTCI</sequence>
<name>A0AA39X1B8_9PEZI</name>
<proteinExistence type="predicted"/>
<reference evidence="2" key="1">
    <citation type="submission" date="2023-06" db="EMBL/GenBank/DDBJ databases">
        <title>Genome-scale phylogeny and comparative genomics of the fungal order Sordariales.</title>
        <authorList>
            <consortium name="Lawrence Berkeley National Laboratory"/>
            <person name="Hensen N."/>
            <person name="Bonometti L."/>
            <person name="Westerberg I."/>
            <person name="Brannstrom I.O."/>
            <person name="Guillou S."/>
            <person name="Cros-Aarteil S."/>
            <person name="Calhoun S."/>
            <person name="Haridas S."/>
            <person name="Kuo A."/>
            <person name="Mondo S."/>
            <person name="Pangilinan J."/>
            <person name="Riley R."/>
            <person name="LaButti K."/>
            <person name="Andreopoulos B."/>
            <person name="Lipzen A."/>
            <person name="Chen C."/>
            <person name="Yanf M."/>
            <person name="Daum C."/>
            <person name="Ng V."/>
            <person name="Clum A."/>
            <person name="Steindorff A."/>
            <person name="Ohm R."/>
            <person name="Martin F."/>
            <person name="Silar P."/>
            <person name="Natvig D."/>
            <person name="Lalanne C."/>
            <person name="Gautier V."/>
            <person name="Ament-velasquez S.L."/>
            <person name="Kruys A."/>
            <person name="Hutchinson M.I."/>
            <person name="Powell A.J."/>
            <person name="Barry K."/>
            <person name="Miller A.N."/>
            <person name="Grigoriev I.V."/>
            <person name="Debuchy R."/>
            <person name="Gladieux P."/>
            <person name="Thoren M.H."/>
            <person name="Johannesson H."/>
        </authorList>
    </citation>
    <scope>NUCLEOTIDE SEQUENCE</scope>
    <source>
        <strain evidence="2">SMH3391-2</strain>
    </source>
</reference>
<feature type="compositionally biased region" description="Low complexity" evidence="1">
    <location>
        <begin position="189"/>
        <end position="200"/>
    </location>
</feature>
<organism evidence="2 3">
    <name type="scientific">Bombardia bombarda</name>
    <dbReference type="NCBI Taxonomy" id="252184"/>
    <lineage>
        <taxon>Eukaryota</taxon>
        <taxon>Fungi</taxon>
        <taxon>Dikarya</taxon>
        <taxon>Ascomycota</taxon>
        <taxon>Pezizomycotina</taxon>
        <taxon>Sordariomycetes</taxon>
        <taxon>Sordariomycetidae</taxon>
        <taxon>Sordariales</taxon>
        <taxon>Lasiosphaeriaceae</taxon>
        <taxon>Bombardia</taxon>
    </lineage>
</organism>
<keyword evidence="3" id="KW-1185">Reference proteome</keyword>
<evidence type="ECO:0000313" key="3">
    <source>
        <dbReference type="Proteomes" id="UP001174934"/>
    </source>
</evidence>
<feature type="region of interest" description="Disordered" evidence="1">
    <location>
        <begin position="83"/>
        <end position="231"/>
    </location>
</feature>